<protein>
    <submittedName>
        <fullName evidence="1">Uncharacterized protein</fullName>
    </submittedName>
</protein>
<sequence length="266" mass="30251">MARHTDFCFGNIHDNFEKPPRTHVTLLNLIESDASTHPPVRSHGMPARPPNPSCFVGKKIVPIHFRIFILGNNEPEIYHQRERHRASARTPFFIPDPYNYELISPRRRIIYELDVARAANRRGTTFPRERRRIAFAKGAVISPADGKNTKGEERRPVFLQPPWGGTVCGDTRTFRFNFAGRQPLTRRPPTFRETLMYDTLTTVGIERIRLVSNVLENIRMRITVYIGAPMPGDADASISLGMPGTRGRDATILSRSSIIERKGYSS</sequence>
<evidence type="ECO:0000313" key="2">
    <source>
        <dbReference type="Proteomes" id="UP000310200"/>
    </source>
</evidence>
<dbReference type="AlphaFoldDB" id="A0A4S2KNM7"/>
<organism evidence="1 2">
    <name type="scientific">Temnothorax longispinosus</name>
    <dbReference type="NCBI Taxonomy" id="300112"/>
    <lineage>
        <taxon>Eukaryota</taxon>
        <taxon>Metazoa</taxon>
        <taxon>Ecdysozoa</taxon>
        <taxon>Arthropoda</taxon>
        <taxon>Hexapoda</taxon>
        <taxon>Insecta</taxon>
        <taxon>Pterygota</taxon>
        <taxon>Neoptera</taxon>
        <taxon>Endopterygota</taxon>
        <taxon>Hymenoptera</taxon>
        <taxon>Apocrita</taxon>
        <taxon>Aculeata</taxon>
        <taxon>Formicoidea</taxon>
        <taxon>Formicidae</taxon>
        <taxon>Myrmicinae</taxon>
        <taxon>Temnothorax</taxon>
    </lineage>
</organism>
<comment type="caution">
    <text evidence="1">The sequence shown here is derived from an EMBL/GenBank/DDBJ whole genome shotgun (WGS) entry which is preliminary data.</text>
</comment>
<proteinExistence type="predicted"/>
<reference evidence="1 2" key="1">
    <citation type="journal article" date="2019" name="Philos. Trans. R. Soc. Lond., B, Biol. Sci.">
        <title>Ant behaviour and brain gene expression of defending hosts depend on the ecological success of the intruding social parasite.</title>
        <authorList>
            <person name="Kaur R."/>
            <person name="Stoldt M."/>
            <person name="Jongepier E."/>
            <person name="Feldmeyer B."/>
            <person name="Menzel F."/>
            <person name="Bornberg-Bauer E."/>
            <person name="Foitzik S."/>
        </authorList>
    </citation>
    <scope>NUCLEOTIDE SEQUENCE [LARGE SCALE GENOMIC DNA]</scope>
    <source>
        <tissue evidence="1">Whole body</tissue>
    </source>
</reference>
<keyword evidence="2" id="KW-1185">Reference proteome</keyword>
<accession>A0A4S2KNM7</accession>
<dbReference type="Proteomes" id="UP000310200">
    <property type="component" value="Unassembled WGS sequence"/>
</dbReference>
<gene>
    <name evidence="1" type="ORF">DBV15_09195</name>
</gene>
<evidence type="ECO:0000313" key="1">
    <source>
        <dbReference type="EMBL" id="TGZ51383.1"/>
    </source>
</evidence>
<dbReference type="EMBL" id="QBLH01001684">
    <property type="protein sequence ID" value="TGZ51383.1"/>
    <property type="molecule type" value="Genomic_DNA"/>
</dbReference>
<name>A0A4S2KNM7_9HYME</name>